<gene>
    <name evidence="1" type="primary">WBGene00111381</name>
</gene>
<protein>
    <submittedName>
        <fullName evidence="1">Uncharacterized protein</fullName>
    </submittedName>
</protein>
<reference evidence="2" key="1">
    <citation type="journal article" date="2008" name="Nat. Genet.">
        <title>The Pristionchus pacificus genome provides a unique perspective on nematode lifestyle and parasitism.</title>
        <authorList>
            <person name="Dieterich C."/>
            <person name="Clifton S.W."/>
            <person name="Schuster L.N."/>
            <person name="Chinwalla A."/>
            <person name="Delehaunty K."/>
            <person name="Dinkelacker I."/>
            <person name="Fulton L."/>
            <person name="Fulton R."/>
            <person name="Godfrey J."/>
            <person name="Minx P."/>
            <person name="Mitreva M."/>
            <person name="Roeseler W."/>
            <person name="Tian H."/>
            <person name="Witte H."/>
            <person name="Yang S.P."/>
            <person name="Wilson R.K."/>
            <person name="Sommer R.J."/>
        </authorList>
    </citation>
    <scope>NUCLEOTIDE SEQUENCE [LARGE SCALE GENOMIC DNA]</scope>
    <source>
        <strain evidence="2">PS312</strain>
    </source>
</reference>
<organism evidence="1 2">
    <name type="scientific">Pristionchus pacificus</name>
    <name type="common">Parasitic nematode worm</name>
    <dbReference type="NCBI Taxonomy" id="54126"/>
    <lineage>
        <taxon>Eukaryota</taxon>
        <taxon>Metazoa</taxon>
        <taxon>Ecdysozoa</taxon>
        <taxon>Nematoda</taxon>
        <taxon>Chromadorea</taxon>
        <taxon>Rhabditida</taxon>
        <taxon>Rhabditina</taxon>
        <taxon>Diplogasteromorpha</taxon>
        <taxon>Diplogasteroidea</taxon>
        <taxon>Neodiplogasteridae</taxon>
        <taxon>Pristionchus</taxon>
    </lineage>
</organism>
<accession>A0A8R1YKA0</accession>
<evidence type="ECO:0000313" key="2">
    <source>
        <dbReference type="Proteomes" id="UP000005239"/>
    </source>
</evidence>
<reference evidence="1" key="2">
    <citation type="submission" date="2022-06" db="UniProtKB">
        <authorList>
            <consortium name="EnsemblMetazoa"/>
        </authorList>
    </citation>
    <scope>IDENTIFICATION</scope>
    <source>
        <strain evidence="1">PS312</strain>
    </source>
</reference>
<evidence type="ECO:0000313" key="1">
    <source>
        <dbReference type="EnsemblMetazoa" id="PPA21827.1"/>
    </source>
</evidence>
<dbReference type="EnsemblMetazoa" id="PPA21827.1">
    <property type="protein sequence ID" value="PPA21827.1"/>
    <property type="gene ID" value="WBGene00111381"/>
</dbReference>
<keyword evidence="2" id="KW-1185">Reference proteome</keyword>
<accession>A0A2A6D070</accession>
<dbReference type="Proteomes" id="UP000005239">
    <property type="component" value="Unassembled WGS sequence"/>
</dbReference>
<name>A0A2A6D070_PRIPA</name>
<sequence>NDLINSLPIHSLEMISYRVVLSTLLLFTLIVETKCISISQQMEMLINGYLGFWLQLIAIGWTALTIIWLIGFLLLWIAWGGLQAQYDDRANYIVPLIKHIDDDKIQLFDPKETMNIKKPEDEFASEKEFKKKMKTLPKKEPKNSTNQYWRMIIQAIREEKNNKDKKEKMIALRRLFRTQVHNQLVRCYTVKDEDKEK</sequence>
<dbReference type="AlphaFoldDB" id="A0A2A6D070"/>
<proteinExistence type="predicted"/>